<reference evidence="2 3" key="1">
    <citation type="submission" date="2019-03" db="EMBL/GenBank/DDBJ databases">
        <title>Genomic Encyclopedia of Type Strains, Phase III (KMG-III): the genomes of soil and plant-associated and newly described type strains.</title>
        <authorList>
            <person name="Whitman W."/>
        </authorList>
    </citation>
    <scope>NUCLEOTIDE SEQUENCE [LARGE SCALE GENOMIC DNA]</scope>
    <source>
        <strain evidence="2 3">CECT 8301</strain>
    </source>
</reference>
<dbReference type="Proteomes" id="UP000294824">
    <property type="component" value="Unassembled WGS sequence"/>
</dbReference>
<dbReference type="EMBL" id="SORL01000012">
    <property type="protein sequence ID" value="TDY60317.1"/>
    <property type="molecule type" value="Genomic_DNA"/>
</dbReference>
<comment type="caution">
    <text evidence="2">The sequence shown here is derived from an EMBL/GenBank/DDBJ whole genome shotgun (WGS) entry which is preliminary data.</text>
</comment>
<keyword evidence="3" id="KW-1185">Reference proteome</keyword>
<feature type="domain" description="DUF2383" evidence="1">
    <location>
        <begin position="9"/>
        <end position="118"/>
    </location>
</feature>
<name>A0A4R8M8E9_9FLAO</name>
<dbReference type="NCBIfam" id="TIGR02284">
    <property type="entry name" value="PA2169 family four-helix-bundle protein"/>
    <property type="match status" value="1"/>
</dbReference>
<evidence type="ECO:0000313" key="2">
    <source>
        <dbReference type="EMBL" id="TDY60317.1"/>
    </source>
</evidence>
<organism evidence="2 3">
    <name type="scientific">Algibacter lectus</name>
    <dbReference type="NCBI Taxonomy" id="221126"/>
    <lineage>
        <taxon>Bacteria</taxon>
        <taxon>Pseudomonadati</taxon>
        <taxon>Bacteroidota</taxon>
        <taxon>Flavobacteriia</taxon>
        <taxon>Flavobacteriales</taxon>
        <taxon>Flavobacteriaceae</taxon>
        <taxon>Algibacter</taxon>
    </lineage>
</organism>
<dbReference type="InterPro" id="IPR012347">
    <property type="entry name" value="Ferritin-like"/>
</dbReference>
<proteinExistence type="predicted"/>
<dbReference type="InterPro" id="IPR009078">
    <property type="entry name" value="Ferritin-like_SF"/>
</dbReference>
<gene>
    <name evidence="2" type="ORF">DFQ06_3446</name>
</gene>
<evidence type="ECO:0000259" key="1">
    <source>
        <dbReference type="Pfam" id="PF09537"/>
    </source>
</evidence>
<protein>
    <submittedName>
        <fullName evidence="2">Uncharacterized protein (TIGR02284 family)</fullName>
    </submittedName>
</protein>
<dbReference type="InterPro" id="IPR011971">
    <property type="entry name" value="CHP02284"/>
</dbReference>
<dbReference type="InterPro" id="IPR019052">
    <property type="entry name" value="DUF2383"/>
</dbReference>
<dbReference type="AlphaFoldDB" id="A0A4R8M8E9"/>
<dbReference type="SUPFAM" id="SSF47240">
    <property type="entry name" value="Ferritin-like"/>
    <property type="match status" value="1"/>
</dbReference>
<dbReference type="Pfam" id="PF09537">
    <property type="entry name" value="DUF2383"/>
    <property type="match status" value="1"/>
</dbReference>
<evidence type="ECO:0000313" key="3">
    <source>
        <dbReference type="Proteomes" id="UP000294824"/>
    </source>
</evidence>
<accession>A0A4R8M8E9</accession>
<dbReference type="Gene3D" id="1.20.1260.10">
    <property type="match status" value="1"/>
</dbReference>
<sequence>MIMDYSEKISKQLNKLLVKNYDAEKSYLSAAENVENRTLIEFFVRKSVERRLFAQDIKKEILRYGKEPKTSGSLMGDLHKISMSLKAMFASNNVDLILQEAVKRDVANLAKYNDVLKDRILPTRIITLLVNQKNAIEIAIASRKFEMKLVS</sequence>